<feature type="non-terminal residue" evidence="1">
    <location>
        <position position="1"/>
    </location>
</feature>
<gene>
    <name evidence="1" type="ORF">DHETER_LOCUS13378</name>
</gene>
<reference evidence="1" key="1">
    <citation type="submission" date="2021-06" db="EMBL/GenBank/DDBJ databases">
        <authorList>
            <person name="Kallberg Y."/>
            <person name="Tangrot J."/>
            <person name="Rosling A."/>
        </authorList>
    </citation>
    <scope>NUCLEOTIDE SEQUENCE</scope>
    <source>
        <strain evidence="1">IL203A</strain>
    </source>
</reference>
<name>A0ACA9Q1M1_9GLOM</name>
<feature type="non-terminal residue" evidence="1">
    <location>
        <position position="65"/>
    </location>
</feature>
<protein>
    <submittedName>
        <fullName evidence="1">163_t:CDS:1</fullName>
    </submittedName>
</protein>
<evidence type="ECO:0000313" key="2">
    <source>
        <dbReference type="Proteomes" id="UP000789702"/>
    </source>
</evidence>
<sequence length="65" mass="7660">KVIRLELLTFVKKEARNWDNYLVKDPVYFWNNFINEVPELAIFVAQLMSIPPTSADSEQFWSLIA</sequence>
<comment type="caution">
    <text evidence="1">The sequence shown here is derived from an EMBL/GenBank/DDBJ whole genome shotgun (WGS) entry which is preliminary data.</text>
</comment>
<dbReference type="Proteomes" id="UP000789702">
    <property type="component" value="Unassembled WGS sequence"/>
</dbReference>
<keyword evidence="2" id="KW-1185">Reference proteome</keyword>
<organism evidence="1 2">
    <name type="scientific">Dentiscutata heterogama</name>
    <dbReference type="NCBI Taxonomy" id="1316150"/>
    <lineage>
        <taxon>Eukaryota</taxon>
        <taxon>Fungi</taxon>
        <taxon>Fungi incertae sedis</taxon>
        <taxon>Mucoromycota</taxon>
        <taxon>Glomeromycotina</taxon>
        <taxon>Glomeromycetes</taxon>
        <taxon>Diversisporales</taxon>
        <taxon>Gigasporaceae</taxon>
        <taxon>Dentiscutata</taxon>
    </lineage>
</organism>
<proteinExistence type="predicted"/>
<accession>A0ACA9Q1M1</accession>
<evidence type="ECO:0000313" key="1">
    <source>
        <dbReference type="EMBL" id="CAG8730044.1"/>
    </source>
</evidence>
<dbReference type="EMBL" id="CAJVPU010036419">
    <property type="protein sequence ID" value="CAG8730044.1"/>
    <property type="molecule type" value="Genomic_DNA"/>
</dbReference>